<dbReference type="AlphaFoldDB" id="A0A9P3GYZ0"/>
<evidence type="ECO:0000313" key="1">
    <source>
        <dbReference type="EMBL" id="GJF00865.1"/>
    </source>
</evidence>
<protein>
    <submittedName>
        <fullName evidence="1">Uncharacterized protein</fullName>
    </submittedName>
</protein>
<reference evidence="1 2" key="1">
    <citation type="submission" date="2021-08" db="EMBL/GenBank/DDBJ databases">
        <title>Draft Genome Sequence of Phanerochaete sordida strain YK-624.</title>
        <authorList>
            <person name="Mori T."/>
            <person name="Dohra H."/>
            <person name="Suzuki T."/>
            <person name="Kawagishi H."/>
            <person name="Hirai H."/>
        </authorList>
    </citation>
    <scope>NUCLEOTIDE SEQUENCE [LARGE SCALE GENOMIC DNA]</scope>
    <source>
        <strain evidence="1 2">YK-624</strain>
    </source>
</reference>
<keyword evidence="2" id="KW-1185">Reference proteome</keyword>
<name>A0A9P3GYZ0_9APHY</name>
<sequence>MVTTFAATWPRHQLRPDDEARAGRRGEWARGACAFQRRVQCDGPHEAADDAASVASTIVGDRRKALLCPFVLFFSSAQLERQLSERGCCPQANGTFMNRSERDPEIRHAATTVASTLGALGGGTSCGRSDDLSRRKIFANLWVLSEVVEWSAFAAGISNELKEIRGLPEAASAEDIAPPLLAAGSLFMCAVCDVAPRVEGVNKLKATRGSPGADKAEGASASLSAVGSLFMCAVCDVAPRVEGVNKLKATRGSPRADKAEGASASLSAVGSLFMCAVCDVAPRVEGVNKLKATRGS</sequence>
<feature type="non-terminal residue" evidence="1">
    <location>
        <position position="1"/>
    </location>
</feature>
<dbReference type="EMBL" id="BPQB01000220">
    <property type="protein sequence ID" value="GJF00865.1"/>
    <property type="molecule type" value="Genomic_DNA"/>
</dbReference>
<gene>
    <name evidence="1" type="ORF">PsYK624_171670</name>
</gene>
<dbReference type="Proteomes" id="UP000703269">
    <property type="component" value="Unassembled WGS sequence"/>
</dbReference>
<organism evidence="1 2">
    <name type="scientific">Phanerochaete sordida</name>
    <dbReference type="NCBI Taxonomy" id="48140"/>
    <lineage>
        <taxon>Eukaryota</taxon>
        <taxon>Fungi</taxon>
        <taxon>Dikarya</taxon>
        <taxon>Basidiomycota</taxon>
        <taxon>Agaricomycotina</taxon>
        <taxon>Agaricomycetes</taxon>
        <taxon>Polyporales</taxon>
        <taxon>Phanerochaetaceae</taxon>
        <taxon>Phanerochaete</taxon>
    </lineage>
</organism>
<comment type="caution">
    <text evidence="1">The sequence shown here is derived from an EMBL/GenBank/DDBJ whole genome shotgun (WGS) entry which is preliminary data.</text>
</comment>
<proteinExistence type="predicted"/>
<accession>A0A9P3GYZ0</accession>
<evidence type="ECO:0000313" key="2">
    <source>
        <dbReference type="Proteomes" id="UP000703269"/>
    </source>
</evidence>